<keyword evidence="3" id="KW-0812">Transmembrane</keyword>
<evidence type="ECO:0000256" key="2">
    <source>
        <dbReference type="ARBA" id="ARBA00022452"/>
    </source>
</evidence>
<protein>
    <submittedName>
        <fullName evidence="8">TolC family protein</fullName>
    </submittedName>
</protein>
<proteinExistence type="predicted"/>
<dbReference type="GO" id="GO:0015562">
    <property type="term" value="F:efflux transmembrane transporter activity"/>
    <property type="evidence" value="ECO:0007669"/>
    <property type="project" value="InterPro"/>
</dbReference>
<evidence type="ECO:0000256" key="3">
    <source>
        <dbReference type="ARBA" id="ARBA00022692"/>
    </source>
</evidence>
<comment type="caution">
    <text evidence="8">The sequence shown here is derived from an EMBL/GenBank/DDBJ whole genome shotgun (WGS) entry which is preliminary data.</text>
</comment>
<dbReference type="PANTHER" id="PTHR30026">
    <property type="entry name" value="OUTER MEMBRANE PROTEIN TOLC"/>
    <property type="match status" value="1"/>
</dbReference>
<dbReference type="GO" id="GO:0009279">
    <property type="term" value="C:cell outer membrane"/>
    <property type="evidence" value="ECO:0007669"/>
    <property type="project" value="UniProtKB-SubCell"/>
</dbReference>
<feature type="chain" id="PRO_5020363972" evidence="7">
    <location>
        <begin position="22"/>
        <end position="383"/>
    </location>
</feature>
<keyword evidence="4" id="KW-0472">Membrane</keyword>
<keyword evidence="7" id="KW-0732">Signal</keyword>
<dbReference type="PANTHER" id="PTHR30026:SF20">
    <property type="entry name" value="OUTER MEMBRANE PROTEIN TOLC"/>
    <property type="match status" value="1"/>
</dbReference>
<reference evidence="9" key="1">
    <citation type="submission" date="2018-11" db="EMBL/GenBank/DDBJ databases">
        <title>Genome sequencing of a novel mesophilic and cellulolytic organism within the genus Hungateiclostridium.</title>
        <authorList>
            <person name="Rettenmaier R."/>
            <person name="Liebl W."/>
            <person name="Zverlov V."/>
        </authorList>
    </citation>
    <scope>NUCLEOTIDE SEQUENCE [LARGE SCALE GENOMIC DNA]</scope>
    <source>
        <strain evidence="9">N2K1</strain>
    </source>
</reference>
<evidence type="ECO:0000256" key="1">
    <source>
        <dbReference type="ARBA" id="ARBA00004442"/>
    </source>
</evidence>
<evidence type="ECO:0000256" key="7">
    <source>
        <dbReference type="SAM" id="SignalP"/>
    </source>
</evidence>
<dbReference type="EMBL" id="RLII01000016">
    <property type="protein sequence ID" value="RXE58541.1"/>
    <property type="molecule type" value="Genomic_DNA"/>
</dbReference>
<evidence type="ECO:0000256" key="5">
    <source>
        <dbReference type="ARBA" id="ARBA00023237"/>
    </source>
</evidence>
<comment type="subcellular location">
    <subcellularLocation>
        <location evidence="1">Cell outer membrane</location>
    </subcellularLocation>
</comment>
<sequence>MKKIISVIMIISMLTVLQSYAADDSRLSYDAAKETMLQNSRAVLKQKLSERKAFYQYSGTVQRTRGIETEMATFDTPMGSFTYLYPPNIQVLLTKQAVLLPLQMKYYWKMADNSRIVTEKALSLGLRDLYLGFMKADMDYQLSLEKLELQEKKYNAAKLKAQEGLISGIESEEAEYNYLKAKKDVEKYKRSRENMQRSINSYIGVPIDTAYDKVLFSELTRNLTLKPVEYYTEAAVENRLEITSVIEEIKIKEQNLEILEKGRAKDIYPDIRKEYEDVLREIEALKVRLDKAKYDVENNIKSAYIDAIKEGDNLDNMLATLNMQKRSFEKLKAQQNQGLIPEMIIEEAELGLKELQNGFNLVVYNYNTKKMKLEEAAGLGPAY</sequence>
<dbReference type="Proteomes" id="UP000289166">
    <property type="component" value="Unassembled WGS sequence"/>
</dbReference>
<evidence type="ECO:0000256" key="4">
    <source>
        <dbReference type="ARBA" id="ARBA00023136"/>
    </source>
</evidence>
<dbReference type="Gene3D" id="1.20.1600.10">
    <property type="entry name" value="Outer membrane efflux proteins (OEP)"/>
    <property type="match status" value="2"/>
</dbReference>
<dbReference type="RefSeq" id="WP_069194818.1">
    <property type="nucleotide sequence ID" value="NZ_RLII01000016.1"/>
</dbReference>
<dbReference type="InterPro" id="IPR051906">
    <property type="entry name" value="TolC-like"/>
</dbReference>
<gene>
    <name evidence="8" type="ORF">EFD62_11650</name>
</gene>
<keyword evidence="6" id="KW-0175">Coiled coil</keyword>
<evidence type="ECO:0000256" key="6">
    <source>
        <dbReference type="SAM" id="Coils"/>
    </source>
</evidence>
<feature type="coiled-coil region" evidence="6">
    <location>
        <begin position="272"/>
        <end position="334"/>
    </location>
</feature>
<keyword evidence="5" id="KW-0998">Cell outer membrane</keyword>
<organism evidence="8 9">
    <name type="scientific">Acetivibrio mesophilus</name>
    <dbReference type="NCBI Taxonomy" id="2487273"/>
    <lineage>
        <taxon>Bacteria</taxon>
        <taxon>Bacillati</taxon>
        <taxon>Bacillota</taxon>
        <taxon>Clostridia</taxon>
        <taxon>Eubacteriales</taxon>
        <taxon>Oscillospiraceae</taxon>
        <taxon>Acetivibrio</taxon>
    </lineage>
</organism>
<keyword evidence="9" id="KW-1185">Reference proteome</keyword>
<accession>A0A4Q0I2Y7</accession>
<dbReference type="SUPFAM" id="SSF56954">
    <property type="entry name" value="Outer membrane efflux proteins (OEP)"/>
    <property type="match status" value="1"/>
</dbReference>
<evidence type="ECO:0000313" key="9">
    <source>
        <dbReference type="Proteomes" id="UP000289166"/>
    </source>
</evidence>
<evidence type="ECO:0000313" key="8">
    <source>
        <dbReference type="EMBL" id="RXE58541.1"/>
    </source>
</evidence>
<feature type="signal peptide" evidence="7">
    <location>
        <begin position="1"/>
        <end position="21"/>
    </location>
</feature>
<dbReference type="OrthoDB" id="2082929at2"/>
<dbReference type="GO" id="GO:1990281">
    <property type="term" value="C:efflux pump complex"/>
    <property type="evidence" value="ECO:0007669"/>
    <property type="project" value="TreeGrafter"/>
</dbReference>
<dbReference type="GO" id="GO:0015288">
    <property type="term" value="F:porin activity"/>
    <property type="evidence" value="ECO:0007669"/>
    <property type="project" value="TreeGrafter"/>
</dbReference>
<dbReference type="AlphaFoldDB" id="A0A4Q0I2Y7"/>
<name>A0A4Q0I2Y7_9FIRM</name>
<keyword evidence="2" id="KW-1134">Transmembrane beta strand</keyword>